<dbReference type="AlphaFoldDB" id="A0A7K3WKJ0"/>
<reference evidence="1 2" key="1">
    <citation type="submission" date="2020-02" db="EMBL/GenBank/DDBJ databases">
        <title>Out from the shadows clarifying the taxonomy of the family Cryomorphaceae and related taxa by utilizing the GTDB taxonomic framework.</title>
        <authorList>
            <person name="Bowman J.P."/>
        </authorList>
    </citation>
    <scope>NUCLEOTIDE SEQUENCE [LARGE SCALE GENOMIC DNA]</scope>
    <source>
        <strain evidence="1 2">QSSC 1-22</strain>
    </source>
</reference>
<evidence type="ECO:0000313" key="1">
    <source>
        <dbReference type="EMBL" id="NEN22048.1"/>
    </source>
</evidence>
<evidence type="ECO:0000313" key="2">
    <source>
        <dbReference type="Proteomes" id="UP000486602"/>
    </source>
</evidence>
<dbReference type="RefSeq" id="WP_163282765.1">
    <property type="nucleotide sequence ID" value="NZ_JAAGVY010000001.1"/>
</dbReference>
<gene>
    <name evidence="1" type="ORF">G3O08_00835</name>
</gene>
<dbReference type="Proteomes" id="UP000486602">
    <property type="component" value="Unassembled WGS sequence"/>
</dbReference>
<name>A0A7K3WKJ0_9FLAO</name>
<protein>
    <submittedName>
        <fullName evidence="1">DUF2460 domain-containing protein</fullName>
    </submittedName>
</protein>
<sequence length="1163" mass="131331">MHIPSKGCATIITLLIVSGFGAGKTAAQDLSSLRTKTFTLGSDTVVLDSMIIAEESFSLYYTDSTIVHADDYFLDPVYALFFWKGANTDKPVTATYRVLAIDLLKPYRRRTADIIQPESDYLINPQTYRPQIGQESVFGSTKLNKTGSISRGIGFGNNQDLTVNSTLSLQLNGQLTDNISVLASVTDDNIPIQPEGNTAQLQEFDQVFIQLYTDKAKLIVGDFILQKPRGYFTNYFKRAQGASFSTEFPVQENADLKVFTQTSAALSKGKFARYIKQGEEGNQGPYRLRGNNGENFIIVLAGTEKVYIDGREMQRGQENDYTIDYNTAEVTFTANQFINKDKRIVVEFQYSDANYVRSMIQTSSGVETEKYTAYVNFYSEQDAKNQSLQQDLDEDDKRILDAVGDNINEAVAPNYFGIDQFNNDQVLYQLRDSLGYDTVFVRVTESVPNIYRVNYSEVGDGNGDYIQNGFDATGRIFLWVAPDTLSGEIIRQGNYAPVRLLAAPQKSQILMAGGTYKFSERTDAMVELGFTNNDLNTFSEKGNADNYSHGITASARHVQPLSEKENPLSLVGRVMFESIGNNFQPIEPYRSVEFNRNWNLNPILAGEDQNLVSGGIGLEKPTLYKVNYTLNRFDAGNTYTGIKNELNANAELEGFKVLFDGSILETSGIEKTRFSRHKALVEKRVWITKVGFTDEREDNQRFVAETDSLSVNSYKFYDWQFYLTNPDTSKVGYRIYYRERDDFASQNNDLNQSTHATQYGVDLSLVQNPKNQFKATVSNRELTIVDSELTAETPESTLLGRLEHNLRIFKNTIVSNIYYEIGSGLERRQEFIYLQDPTGQGPYTWIDYNADNIKDLNEFELARPEDGDRYIRVFTPTDTYVRAYSNQFSQSLNLNPVGLWINKDGILKVLARFSNQTAFRIQRKTRLEESADRFNPFLSSFGDSTLISQSSSIRNTFFYNRSSSKFGVDYTYSDQFSKNPLTSGFEERKSLAHILRLRYNFSSKYGIILEQEVGDKESASDIIDGRNYAIDYFSLKQTLTYQPGTAFRVSLTNTFSQKNNSVALGGEEAELLDLGLDFRLSKVESGTMFAQINVISINYTGDVNNSISYQMLDGLQDGTNITWGAGVQRNLGKNLQLSISYNGRKSEEVKSIHTGNMQVRAFF</sequence>
<keyword evidence="2" id="KW-1185">Reference proteome</keyword>
<accession>A0A7K3WKJ0</accession>
<comment type="caution">
    <text evidence="1">The sequence shown here is derived from an EMBL/GenBank/DDBJ whole genome shotgun (WGS) entry which is preliminary data.</text>
</comment>
<dbReference type="EMBL" id="JAAGVY010000001">
    <property type="protein sequence ID" value="NEN22048.1"/>
    <property type="molecule type" value="Genomic_DNA"/>
</dbReference>
<proteinExistence type="predicted"/>
<organism evidence="1 2">
    <name type="scientific">Cryomorpha ignava</name>
    <dbReference type="NCBI Taxonomy" id="101383"/>
    <lineage>
        <taxon>Bacteria</taxon>
        <taxon>Pseudomonadati</taxon>
        <taxon>Bacteroidota</taxon>
        <taxon>Flavobacteriia</taxon>
        <taxon>Flavobacteriales</taxon>
        <taxon>Cryomorphaceae</taxon>
        <taxon>Cryomorpha</taxon>
    </lineage>
</organism>